<dbReference type="PANTHER" id="PTHR33463:SF135">
    <property type="entry name" value="RESISTANCE PROTEIN RPS2, PUTATIVE-RELATED"/>
    <property type="match status" value="1"/>
</dbReference>
<feature type="domain" description="Disease resistance protein At4g27190-like leucine-rich repeats" evidence="2">
    <location>
        <begin position="2"/>
        <end position="90"/>
    </location>
</feature>
<evidence type="ECO:0000313" key="3">
    <source>
        <dbReference type="EMBL" id="GKV25975.1"/>
    </source>
</evidence>
<dbReference type="AlphaFoldDB" id="A0AAV5KMY2"/>
<organism evidence="3 4">
    <name type="scientific">Rubroshorea leprosula</name>
    <dbReference type="NCBI Taxonomy" id="152421"/>
    <lineage>
        <taxon>Eukaryota</taxon>
        <taxon>Viridiplantae</taxon>
        <taxon>Streptophyta</taxon>
        <taxon>Embryophyta</taxon>
        <taxon>Tracheophyta</taxon>
        <taxon>Spermatophyta</taxon>
        <taxon>Magnoliopsida</taxon>
        <taxon>eudicotyledons</taxon>
        <taxon>Gunneridae</taxon>
        <taxon>Pentapetalae</taxon>
        <taxon>rosids</taxon>
        <taxon>malvids</taxon>
        <taxon>Malvales</taxon>
        <taxon>Dipterocarpaceae</taxon>
        <taxon>Rubroshorea</taxon>
    </lineage>
</organism>
<sequence>MGCHKMENLVSVATVQSLVHVKSMTVGYCHKLTEIVRTEGDGTQDPIIFSSLRYLKLVGLIRLACLCSGNFTFDFPYLEELIVENYPKLEIFSKTPKTPRLVQVQGGKLWKLEGDLNATIKRMYTVKVGFIGLMNLSLSEFPELIQNWHTKSLQILDFRDLLRLDICNCNSLGYLLTLSMVRSLVQPDHLEVKHSTRMDAVIMEEGSENKIILPYLSQIILESCSDLTSFYVGSCTFQCELLTRFEVLNCPKMATFASTFPRKLEKEDPQAFFSNKVISFLMKTFCSKFKQL</sequence>
<reference evidence="3 4" key="1">
    <citation type="journal article" date="2021" name="Commun. Biol.">
        <title>The genome of Shorea leprosula (Dipterocarpaceae) highlights the ecological relevance of drought in aseasonal tropical rainforests.</title>
        <authorList>
            <person name="Ng K.K.S."/>
            <person name="Kobayashi M.J."/>
            <person name="Fawcett J.A."/>
            <person name="Hatakeyama M."/>
            <person name="Paape T."/>
            <person name="Ng C.H."/>
            <person name="Ang C.C."/>
            <person name="Tnah L.H."/>
            <person name="Lee C.T."/>
            <person name="Nishiyama T."/>
            <person name="Sese J."/>
            <person name="O'Brien M.J."/>
            <person name="Copetti D."/>
            <person name="Mohd Noor M.I."/>
            <person name="Ong R.C."/>
            <person name="Putra M."/>
            <person name="Sireger I.Z."/>
            <person name="Indrioko S."/>
            <person name="Kosugi Y."/>
            <person name="Izuno A."/>
            <person name="Isagi Y."/>
            <person name="Lee S.L."/>
            <person name="Shimizu K.K."/>
        </authorList>
    </citation>
    <scope>NUCLEOTIDE SEQUENCE [LARGE SCALE GENOMIC DNA]</scope>
    <source>
        <strain evidence="3">214</strain>
    </source>
</reference>
<feature type="domain" description="Disease resistance protein At4g27190-like leucine-rich repeats" evidence="2">
    <location>
        <begin position="126"/>
        <end position="194"/>
    </location>
</feature>
<evidence type="ECO:0000313" key="4">
    <source>
        <dbReference type="Proteomes" id="UP001054252"/>
    </source>
</evidence>
<dbReference type="PANTHER" id="PTHR33463">
    <property type="entry name" value="NB-ARC DOMAIN-CONTAINING PROTEIN-RELATED"/>
    <property type="match status" value="1"/>
</dbReference>
<dbReference type="Proteomes" id="UP001054252">
    <property type="component" value="Unassembled WGS sequence"/>
</dbReference>
<dbReference type="InterPro" id="IPR050905">
    <property type="entry name" value="Plant_NBS-LRR"/>
</dbReference>
<comment type="caution">
    <text evidence="3">The sequence shown here is derived from an EMBL/GenBank/DDBJ whole genome shotgun (WGS) entry which is preliminary data.</text>
</comment>
<dbReference type="Pfam" id="PF23247">
    <property type="entry name" value="LRR_RPS2"/>
    <property type="match status" value="2"/>
</dbReference>
<gene>
    <name evidence="3" type="ORF">SLEP1_g35345</name>
</gene>
<dbReference type="EMBL" id="BPVZ01000070">
    <property type="protein sequence ID" value="GKV25975.1"/>
    <property type="molecule type" value="Genomic_DNA"/>
</dbReference>
<evidence type="ECO:0000256" key="1">
    <source>
        <dbReference type="ARBA" id="ARBA00022821"/>
    </source>
</evidence>
<proteinExistence type="predicted"/>
<keyword evidence="4" id="KW-1185">Reference proteome</keyword>
<keyword evidence="1" id="KW-0611">Plant defense</keyword>
<dbReference type="InterPro" id="IPR057135">
    <property type="entry name" value="At4g27190-like_LRR"/>
</dbReference>
<accession>A0AAV5KMY2</accession>
<name>A0AAV5KMY2_9ROSI</name>
<protein>
    <recommendedName>
        <fullName evidence="2">Disease resistance protein At4g27190-like leucine-rich repeats domain-containing protein</fullName>
    </recommendedName>
</protein>
<dbReference type="SUPFAM" id="SSF52047">
    <property type="entry name" value="RNI-like"/>
    <property type="match status" value="1"/>
</dbReference>
<evidence type="ECO:0000259" key="2">
    <source>
        <dbReference type="Pfam" id="PF23247"/>
    </source>
</evidence>